<dbReference type="Proteomes" id="UP000475862">
    <property type="component" value="Unassembled WGS sequence"/>
</dbReference>
<evidence type="ECO:0000313" key="2">
    <source>
        <dbReference type="EMBL" id="KAE9539933.1"/>
    </source>
</evidence>
<keyword evidence="3" id="KW-1185">Reference proteome</keyword>
<name>A0A6G0TYF5_APHGL</name>
<feature type="transmembrane region" description="Helical" evidence="1">
    <location>
        <begin position="347"/>
        <end position="367"/>
    </location>
</feature>
<sequence length="451" mass="51196">MDNLDLRSLSINSCISTPSMMILPSFRANLNNAPINEDLPAPIDYYLPVLYPTKIRILELNTYTNAKQRNLLLEKHPKSYLYQKLSQRSPPVVNDVTLLLDPCIVETKFESTPTFLILLLFSNSFSILVPSEDSKQFDQLQINVVPKMHFSNKCLPTLTSTAESGSSTKLILAFCPPLKVIPLSPTTVSWPSGKCSRSFFRAQTSITYLKIILYQKIPMVLVMHKILHHEQIFFLRKLVGKCKNLYIFIITLSEKSQKCIPLLFKRADHTAESIVSFKYCLHILNLQHTKFLFNEPGNKKSDYFYVSLEYSNEYSILIFGIAEELATRAFNASSIRSCCCIHAKRRILVYIYLYVMISKIFALHLGLEGRSTLLSAFDYIPVALLNAITPVLKIVIFSIKLTDEVTTAGRGLNSLKHLVKSKNPFEIVSNVSIQDVRIPSGSCEQKLVDQH</sequence>
<feature type="transmembrane region" description="Helical" evidence="1">
    <location>
        <begin position="379"/>
        <end position="399"/>
    </location>
</feature>
<dbReference type="AlphaFoldDB" id="A0A6G0TYF5"/>
<keyword evidence="1" id="KW-0812">Transmembrane</keyword>
<reference evidence="2 3" key="1">
    <citation type="submission" date="2019-08" db="EMBL/GenBank/DDBJ databases">
        <title>The genome of the soybean aphid Biotype 1, its phylome, world population structure and adaptation to the North American continent.</title>
        <authorList>
            <person name="Giordano R."/>
            <person name="Donthu R.K."/>
            <person name="Hernandez A.G."/>
            <person name="Wright C.L."/>
            <person name="Zimin A.V."/>
        </authorList>
    </citation>
    <scope>NUCLEOTIDE SEQUENCE [LARGE SCALE GENOMIC DNA]</scope>
    <source>
        <tissue evidence="2">Whole aphids</tissue>
    </source>
</reference>
<proteinExistence type="predicted"/>
<organism evidence="2 3">
    <name type="scientific">Aphis glycines</name>
    <name type="common">Soybean aphid</name>
    <dbReference type="NCBI Taxonomy" id="307491"/>
    <lineage>
        <taxon>Eukaryota</taxon>
        <taxon>Metazoa</taxon>
        <taxon>Ecdysozoa</taxon>
        <taxon>Arthropoda</taxon>
        <taxon>Hexapoda</taxon>
        <taxon>Insecta</taxon>
        <taxon>Pterygota</taxon>
        <taxon>Neoptera</taxon>
        <taxon>Paraneoptera</taxon>
        <taxon>Hemiptera</taxon>
        <taxon>Sternorrhyncha</taxon>
        <taxon>Aphidomorpha</taxon>
        <taxon>Aphidoidea</taxon>
        <taxon>Aphididae</taxon>
        <taxon>Aphidini</taxon>
        <taxon>Aphis</taxon>
        <taxon>Aphis</taxon>
    </lineage>
</organism>
<evidence type="ECO:0000256" key="1">
    <source>
        <dbReference type="SAM" id="Phobius"/>
    </source>
</evidence>
<comment type="caution">
    <text evidence="2">The sequence shown here is derived from an EMBL/GenBank/DDBJ whole genome shotgun (WGS) entry which is preliminary data.</text>
</comment>
<dbReference type="EMBL" id="VYZN01000014">
    <property type="protein sequence ID" value="KAE9539933.1"/>
    <property type="molecule type" value="Genomic_DNA"/>
</dbReference>
<accession>A0A6G0TYF5</accession>
<keyword evidence="1" id="KW-1133">Transmembrane helix</keyword>
<protein>
    <submittedName>
        <fullName evidence="2">Uncharacterized protein</fullName>
    </submittedName>
</protein>
<keyword evidence="1" id="KW-0472">Membrane</keyword>
<evidence type="ECO:0000313" key="3">
    <source>
        <dbReference type="Proteomes" id="UP000475862"/>
    </source>
</evidence>
<gene>
    <name evidence="2" type="ORF">AGLY_005185</name>
</gene>